<name>A0A147F055_MICTE</name>
<dbReference type="RefSeq" id="WP_193755260.1">
    <property type="nucleotide sequence ID" value="NZ_LDRT01000018.1"/>
</dbReference>
<proteinExistence type="predicted"/>
<dbReference type="AlphaFoldDB" id="A0A147F055"/>
<evidence type="ECO:0000313" key="1">
    <source>
        <dbReference type="EMBL" id="KTR96113.1"/>
    </source>
</evidence>
<reference evidence="1 2" key="1">
    <citation type="journal article" date="2016" name="Front. Microbiol.">
        <title>Genomic Resource of Rice Seed Associated Bacteria.</title>
        <authorList>
            <person name="Midha S."/>
            <person name="Bansal K."/>
            <person name="Sharma S."/>
            <person name="Kumar N."/>
            <person name="Patil P.P."/>
            <person name="Chaudhry V."/>
            <person name="Patil P.B."/>
        </authorList>
    </citation>
    <scope>NUCLEOTIDE SEQUENCE [LARGE SCALE GENOMIC DNA]</scope>
    <source>
        <strain evidence="1 2">NS220</strain>
    </source>
</reference>
<evidence type="ECO:0000313" key="2">
    <source>
        <dbReference type="Proteomes" id="UP000075025"/>
    </source>
</evidence>
<dbReference type="EMBL" id="LDRT01000018">
    <property type="protein sequence ID" value="KTR96113.1"/>
    <property type="molecule type" value="Genomic_DNA"/>
</dbReference>
<accession>A0A147F055</accession>
<comment type="caution">
    <text evidence="1">The sequence shown here is derived from an EMBL/GenBank/DDBJ whole genome shotgun (WGS) entry which is preliminary data.</text>
</comment>
<dbReference type="PATRIC" id="fig|2033.6.peg.1277"/>
<sequence>MTDTNRPGAGVVWARVEEGFHVGSRNGVFLGYLDREADGSYLAYNGRSRLVGRFPTLVAGMAAVTSATDDALPPSRREEEVVLRQVRTDREIPGSVVQ</sequence>
<organism evidence="1 2">
    <name type="scientific">Microbacterium testaceum</name>
    <name type="common">Aureobacterium testaceum</name>
    <name type="synonym">Brevibacterium testaceum</name>
    <dbReference type="NCBI Taxonomy" id="2033"/>
    <lineage>
        <taxon>Bacteria</taxon>
        <taxon>Bacillati</taxon>
        <taxon>Actinomycetota</taxon>
        <taxon>Actinomycetes</taxon>
        <taxon>Micrococcales</taxon>
        <taxon>Microbacteriaceae</taxon>
        <taxon>Microbacterium</taxon>
    </lineage>
</organism>
<dbReference type="Proteomes" id="UP000075025">
    <property type="component" value="Unassembled WGS sequence"/>
</dbReference>
<protein>
    <submittedName>
        <fullName evidence="1">Uncharacterized protein</fullName>
    </submittedName>
</protein>
<gene>
    <name evidence="1" type="ORF">NS220_03290</name>
</gene>